<evidence type="ECO:0000256" key="2">
    <source>
        <dbReference type="ARBA" id="ARBA00022475"/>
    </source>
</evidence>
<dbReference type="GO" id="GO:0005886">
    <property type="term" value="C:plasma membrane"/>
    <property type="evidence" value="ECO:0007669"/>
    <property type="project" value="UniProtKB-SubCell"/>
</dbReference>
<accession>A0AA49JYJ5</accession>
<proteinExistence type="predicted"/>
<feature type="transmembrane region" description="Helical" evidence="6">
    <location>
        <begin position="159"/>
        <end position="179"/>
    </location>
</feature>
<accession>A0AA49JSW9</accession>
<evidence type="ECO:0000313" key="8">
    <source>
        <dbReference type="EMBL" id="WKW13968.1"/>
    </source>
</evidence>
<dbReference type="EMBL" id="CP130613">
    <property type="protein sequence ID" value="WKW13968.1"/>
    <property type="molecule type" value="Genomic_DNA"/>
</dbReference>
<feature type="transmembrane region" description="Helical" evidence="6">
    <location>
        <begin position="88"/>
        <end position="108"/>
    </location>
</feature>
<keyword evidence="3 6" id="KW-0812">Transmembrane</keyword>
<feature type="transmembrane region" description="Helical" evidence="6">
    <location>
        <begin position="191"/>
        <end position="216"/>
    </location>
</feature>
<sequence>MGLPQLFLHPNVDLSQGGFTVHWSTVIGLLALQALWILRVRAHRGEHRPTPWQATSFTLGLVVMFLSLNGPIHDISDYYLFTGHMVQHLVLTIVTPPLLLMGTPGWMLRPALRVGWVNATARVVTTPRAAITLFNLVLAGWHLPPLYNAAMYYHEVHIIQHLMFLVTAVLMWWPMLSPMPELPRLSYPGQMLYSFVMTLPMTIVSIFIVYADHVLYPAYASSPRLWGLSPLEDQRLGGLIMWIPGGLFFYLLTSVIFFKWVTSARDDQAAAQVR</sequence>
<feature type="transmembrane region" description="Helical" evidence="6">
    <location>
        <begin position="129"/>
        <end position="147"/>
    </location>
</feature>
<evidence type="ECO:0000313" key="9">
    <source>
        <dbReference type="Proteomes" id="UP001229955"/>
    </source>
</evidence>
<keyword evidence="4 6" id="KW-1133">Transmembrane helix</keyword>
<gene>
    <name evidence="7" type="ORF">Strain138_000292</name>
    <name evidence="8" type="ORF">Strain318_000292</name>
</gene>
<feature type="transmembrane region" description="Helical" evidence="6">
    <location>
        <begin position="20"/>
        <end position="38"/>
    </location>
</feature>
<organism evidence="7">
    <name type="scientific">Pseudogemmatithrix spongiicola</name>
    <dbReference type="NCBI Taxonomy" id="3062599"/>
    <lineage>
        <taxon>Bacteria</taxon>
        <taxon>Pseudomonadati</taxon>
        <taxon>Gemmatimonadota</taxon>
        <taxon>Gemmatimonadia</taxon>
        <taxon>Gemmatimonadales</taxon>
        <taxon>Gemmatimonadaceae</taxon>
        <taxon>Pseudogemmatithrix</taxon>
    </lineage>
</organism>
<dbReference type="KEGG" id="pspc:Strain318_000292"/>
<evidence type="ECO:0000313" key="7">
    <source>
        <dbReference type="EMBL" id="WKW11058.1"/>
    </source>
</evidence>
<dbReference type="Proteomes" id="UP001229955">
    <property type="component" value="Chromosome"/>
</dbReference>
<protein>
    <submittedName>
        <fullName evidence="7">Cytochrome c oxidase assembly protein</fullName>
    </submittedName>
</protein>
<keyword evidence="2" id="KW-1003">Cell membrane</keyword>
<dbReference type="InterPro" id="IPR019108">
    <property type="entry name" value="Caa3_assmbl_CtaG-rel"/>
</dbReference>
<comment type="subcellular location">
    <subcellularLocation>
        <location evidence="1">Cell membrane</location>
        <topology evidence="1">Multi-pass membrane protein</topology>
    </subcellularLocation>
</comment>
<feature type="transmembrane region" description="Helical" evidence="6">
    <location>
        <begin position="236"/>
        <end position="258"/>
    </location>
</feature>
<reference evidence="7" key="1">
    <citation type="submission" date="2023-07" db="EMBL/GenBank/DDBJ databases">
        <authorList>
            <person name="Haufschild T."/>
            <person name="Kallscheuer N."/>
            <person name="Hammer J."/>
            <person name="Kohn T."/>
            <person name="Kabuu M."/>
            <person name="Jogler M."/>
            <person name="Wohfarth N."/>
            <person name="Heuer A."/>
            <person name="Rohde M."/>
            <person name="van Teeseling M.C.F."/>
            <person name="Jogler C."/>
        </authorList>
    </citation>
    <scope>NUCLEOTIDE SEQUENCE</scope>
    <source>
        <strain evidence="7">Strain 138</strain>
        <strain evidence="8">Strain 318</strain>
    </source>
</reference>
<dbReference type="EMBL" id="CP130612">
    <property type="protein sequence ID" value="WKW11058.1"/>
    <property type="molecule type" value="Genomic_DNA"/>
</dbReference>
<keyword evidence="5 6" id="KW-0472">Membrane</keyword>
<feature type="transmembrane region" description="Helical" evidence="6">
    <location>
        <begin position="50"/>
        <end position="68"/>
    </location>
</feature>
<evidence type="ECO:0000256" key="1">
    <source>
        <dbReference type="ARBA" id="ARBA00004651"/>
    </source>
</evidence>
<keyword evidence="9" id="KW-1185">Reference proteome</keyword>
<dbReference type="RefSeq" id="WP_367886763.1">
    <property type="nucleotide sequence ID" value="NZ_CP130612.1"/>
</dbReference>
<evidence type="ECO:0000256" key="3">
    <source>
        <dbReference type="ARBA" id="ARBA00022692"/>
    </source>
</evidence>
<name>A0AA49JSW9_9BACT</name>
<dbReference type="AlphaFoldDB" id="A0AA49JSW9"/>
<dbReference type="Pfam" id="PF09678">
    <property type="entry name" value="Caa3_CtaG"/>
    <property type="match status" value="1"/>
</dbReference>
<evidence type="ECO:0000256" key="4">
    <source>
        <dbReference type="ARBA" id="ARBA00022989"/>
    </source>
</evidence>
<evidence type="ECO:0000256" key="5">
    <source>
        <dbReference type="ARBA" id="ARBA00023136"/>
    </source>
</evidence>
<evidence type="ECO:0000256" key="6">
    <source>
        <dbReference type="SAM" id="Phobius"/>
    </source>
</evidence>